<proteinExistence type="inferred from homology"/>
<evidence type="ECO:0000256" key="1">
    <source>
        <dbReference type="ARBA" id="ARBA00009623"/>
    </source>
</evidence>
<name>A0ABN0PBY2_STASI</name>
<dbReference type="PROSITE" id="PS51186">
    <property type="entry name" value="GNAT"/>
    <property type="match status" value="1"/>
</dbReference>
<dbReference type="PANTHER" id="PTHR13355:SF11">
    <property type="entry name" value="GLUCOSAMINE 6-PHOSPHATE N-ACETYLTRANSFERASE"/>
    <property type="match status" value="1"/>
</dbReference>
<organism evidence="4 5">
    <name type="scientific">Staphylococcus simulans UMC-CNS-990</name>
    <dbReference type="NCBI Taxonomy" id="1405498"/>
    <lineage>
        <taxon>Bacteria</taxon>
        <taxon>Bacillati</taxon>
        <taxon>Bacillota</taxon>
        <taxon>Bacilli</taxon>
        <taxon>Bacillales</taxon>
        <taxon>Staphylococcaceae</taxon>
        <taxon>Staphylococcus</taxon>
    </lineage>
</organism>
<dbReference type="SUPFAM" id="SSF55729">
    <property type="entry name" value="Acyl-CoA N-acyltransferases (Nat)"/>
    <property type="match status" value="1"/>
</dbReference>
<dbReference type="Proteomes" id="UP000017131">
    <property type="component" value="Unassembled WGS sequence"/>
</dbReference>
<dbReference type="Pfam" id="PF13673">
    <property type="entry name" value="Acetyltransf_10"/>
    <property type="match status" value="1"/>
</dbReference>
<dbReference type="InterPro" id="IPR016181">
    <property type="entry name" value="Acyl_CoA_acyltransferase"/>
</dbReference>
<dbReference type="InterPro" id="IPR000182">
    <property type="entry name" value="GNAT_dom"/>
</dbReference>
<dbReference type="PANTHER" id="PTHR13355">
    <property type="entry name" value="GLUCOSAMINE 6-PHOSPHATE N-ACETYLTRANSFERASE"/>
    <property type="match status" value="1"/>
</dbReference>
<evidence type="ECO:0000256" key="2">
    <source>
        <dbReference type="ARBA" id="ARBA00029740"/>
    </source>
</evidence>
<dbReference type="CDD" id="cd04301">
    <property type="entry name" value="NAT_SF"/>
    <property type="match status" value="1"/>
</dbReference>
<dbReference type="Gene3D" id="3.40.630.30">
    <property type="match status" value="1"/>
</dbReference>
<keyword evidence="5" id="KW-1185">Reference proteome</keyword>
<reference evidence="4 5" key="1">
    <citation type="journal article" date="2013" name="Genome Announc.">
        <title>Draft Genome Sequence of Staphylococcus simulans UMC-CNS-990, Isolated from a Case of Chronic Bovine Mastitis.</title>
        <authorList>
            <person name="Calcutt M.J."/>
            <person name="Foecking M.F."/>
            <person name="Hsieh H.Y."/>
            <person name="Perry J."/>
            <person name="Stewart G.C."/>
            <person name="Middleton J.R."/>
        </authorList>
    </citation>
    <scope>NUCLEOTIDE SEQUENCE [LARGE SCALE GENOMIC DNA]</scope>
    <source>
        <strain evidence="4 5">UMC-CNS-990</strain>
    </source>
</reference>
<feature type="domain" description="N-acetyltransferase" evidence="3">
    <location>
        <begin position="1"/>
        <end position="140"/>
    </location>
</feature>
<evidence type="ECO:0000313" key="4">
    <source>
        <dbReference type="EMBL" id="ERS93100.1"/>
    </source>
</evidence>
<gene>
    <name evidence="4" type="ORF">SSIM_09155</name>
</gene>
<dbReference type="RefSeq" id="WP_023015848.1">
    <property type="nucleotide sequence ID" value="NZ_AXDY01000007.1"/>
</dbReference>
<dbReference type="EMBL" id="AXDY01000007">
    <property type="protein sequence ID" value="ERS93100.1"/>
    <property type="molecule type" value="Genomic_DNA"/>
</dbReference>
<dbReference type="InterPro" id="IPR039143">
    <property type="entry name" value="GNPNAT1-like"/>
</dbReference>
<evidence type="ECO:0000259" key="3">
    <source>
        <dbReference type="PROSITE" id="PS51186"/>
    </source>
</evidence>
<sequence length="140" mass="16198">MFKIAKSKKEMQDVFDVRIEVFVHEQNVPLENELDEFEDVSKHIIGYDDNQRPIATARYRDYNGVAKMERVAVLKDYRKQGIGRDLMKYIETIAKNDGFSKAVLNGQIQAQAFYESLGYKAEGDVFLEENIEHITMSKAL</sequence>
<accession>A0ABN0PBY2</accession>
<evidence type="ECO:0000313" key="5">
    <source>
        <dbReference type="Proteomes" id="UP000017131"/>
    </source>
</evidence>
<protein>
    <recommendedName>
        <fullName evidence="2">GCN5-related N-acetyltransferase</fullName>
    </recommendedName>
</protein>
<comment type="similarity">
    <text evidence="1">Belongs to the UPF0039 (ElaA) family.</text>
</comment>
<comment type="caution">
    <text evidence="4">The sequence shown here is derived from an EMBL/GenBank/DDBJ whole genome shotgun (WGS) entry which is preliminary data.</text>
</comment>